<evidence type="ECO:0000256" key="3">
    <source>
        <dbReference type="ARBA" id="ARBA00022737"/>
    </source>
</evidence>
<dbReference type="InterPro" id="IPR011990">
    <property type="entry name" value="TPR-like_helical_dom_sf"/>
</dbReference>
<keyword evidence="9" id="KW-0732">Signal</keyword>
<dbReference type="Gene3D" id="1.25.40.10">
    <property type="entry name" value="Tetratricopeptide repeat domain"/>
    <property type="match status" value="2"/>
</dbReference>
<evidence type="ECO:0000256" key="4">
    <source>
        <dbReference type="ARBA" id="ARBA00022803"/>
    </source>
</evidence>
<evidence type="ECO:0000256" key="2">
    <source>
        <dbReference type="ARBA" id="ARBA00022692"/>
    </source>
</evidence>
<comment type="subcellular location">
    <subcellularLocation>
        <location evidence="1">Membrane</location>
        <topology evidence="1">Single-pass membrane protein</topology>
    </subcellularLocation>
</comment>
<keyword evidence="11" id="KW-1185">Reference proteome</keyword>
<protein>
    <submittedName>
        <fullName evidence="10">Tetratricopeptide repeat protein</fullName>
    </submittedName>
</protein>
<evidence type="ECO:0000256" key="1">
    <source>
        <dbReference type="ARBA" id="ARBA00004167"/>
    </source>
</evidence>
<feature type="signal peptide" evidence="9">
    <location>
        <begin position="1"/>
        <end position="22"/>
    </location>
</feature>
<sequence length="243" mass="26432">MLHLPLLALALVALLPALPATAQDRHQACLQEAASQPAQALERAQAWRQQGGGAAARHCAAAALAELQRYGEAAQELEGVARLVENEARPGLLAEAAWLHLLGGDRDAADAALSAAIEQAPSDVELRIDRAIVRAEGERWWQAIDDLDRAWELAPQRTETLLLRAEAYRRVDASELALDDLNRLLSLEPDNAEALMQRGIVQIELGETEAAAMDWRQASDLDPQGEAGRIARENLQRLEATAE</sequence>
<keyword evidence="2" id="KW-0812">Transmembrane</keyword>
<dbReference type="Pfam" id="PF13371">
    <property type="entry name" value="TPR_9"/>
    <property type="match status" value="1"/>
</dbReference>
<proteinExistence type="inferred from homology"/>
<gene>
    <name evidence="10" type="ORF">P2G67_07785</name>
</gene>
<comment type="similarity">
    <text evidence="7">Belongs to the Tom70 family.</text>
</comment>
<keyword evidence="6" id="KW-0472">Membrane</keyword>
<dbReference type="Proteomes" id="UP001215503">
    <property type="component" value="Unassembled WGS sequence"/>
</dbReference>
<evidence type="ECO:0000256" key="9">
    <source>
        <dbReference type="SAM" id="SignalP"/>
    </source>
</evidence>
<name>A0ABT5YLT2_9PROT</name>
<evidence type="ECO:0000256" key="8">
    <source>
        <dbReference type="PROSITE-ProRule" id="PRU00339"/>
    </source>
</evidence>
<keyword evidence="5" id="KW-1133">Transmembrane helix</keyword>
<evidence type="ECO:0000256" key="5">
    <source>
        <dbReference type="ARBA" id="ARBA00022989"/>
    </source>
</evidence>
<dbReference type="PANTHER" id="PTHR46208:SF1">
    <property type="entry name" value="MITOCHONDRIAL IMPORT RECEPTOR SUBUNIT TOM70"/>
    <property type="match status" value="1"/>
</dbReference>
<feature type="repeat" description="TPR" evidence="8">
    <location>
        <begin position="158"/>
        <end position="191"/>
    </location>
</feature>
<dbReference type="SMART" id="SM00028">
    <property type="entry name" value="TPR"/>
    <property type="match status" value="4"/>
</dbReference>
<evidence type="ECO:0000256" key="7">
    <source>
        <dbReference type="ARBA" id="ARBA00038030"/>
    </source>
</evidence>
<evidence type="ECO:0000313" key="10">
    <source>
        <dbReference type="EMBL" id="MDF2095873.1"/>
    </source>
</evidence>
<keyword evidence="4 8" id="KW-0802">TPR repeat</keyword>
<keyword evidence="3" id="KW-0677">Repeat</keyword>
<dbReference type="RefSeq" id="WP_275821706.1">
    <property type="nucleotide sequence ID" value="NZ_JARHUD010000004.1"/>
</dbReference>
<dbReference type="EMBL" id="JARHUD010000004">
    <property type="protein sequence ID" value="MDF2095873.1"/>
    <property type="molecule type" value="Genomic_DNA"/>
</dbReference>
<dbReference type="InterPro" id="IPR019734">
    <property type="entry name" value="TPR_rpt"/>
</dbReference>
<reference evidence="10 11" key="1">
    <citation type="submission" date="2023-03" db="EMBL/GenBank/DDBJ databases">
        <title>Fodinicurvata sp. CAU 1616 isolated from sea sendiment.</title>
        <authorList>
            <person name="Kim W."/>
        </authorList>
    </citation>
    <scope>NUCLEOTIDE SEQUENCE [LARGE SCALE GENOMIC DNA]</scope>
    <source>
        <strain evidence="10 11">CAU 1616</strain>
    </source>
</reference>
<feature type="chain" id="PRO_5046272052" evidence="9">
    <location>
        <begin position="23"/>
        <end position="243"/>
    </location>
</feature>
<dbReference type="PROSITE" id="PS50005">
    <property type="entry name" value="TPR"/>
    <property type="match status" value="2"/>
</dbReference>
<feature type="repeat" description="TPR" evidence="8">
    <location>
        <begin position="192"/>
        <end position="225"/>
    </location>
</feature>
<comment type="caution">
    <text evidence="10">The sequence shown here is derived from an EMBL/GenBank/DDBJ whole genome shotgun (WGS) entry which is preliminary data.</text>
</comment>
<evidence type="ECO:0000313" key="11">
    <source>
        <dbReference type="Proteomes" id="UP001215503"/>
    </source>
</evidence>
<organism evidence="10 11">
    <name type="scientific">Aquibaculum arenosum</name>
    <dbReference type="NCBI Taxonomy" id="3032591"/>
    <lineage>
        <taxon>Bacteria</taxon>
        <taxon>Pseudomonadati</taxon>
        <taxon>Pseudomonadota</taxon>
        <taxon>Alphaproteobacteria</taxon>
        <taxon>Rhodospirillales</taxon>
        <taxon>Rhodovibrionaceae</taxon>
        <taxon>Aquibaculum</taxon>
    </lineage>
</organism>
<dbReference type="PANTHER" id="PTHR46208">
    <property type="entry name" value="MITOCHONDRIAL IMPORT RECEPTOR SUBUNIT TOM70"/>
    <property type="match status" value="1"/>
</dbReference>
<evidence type="ECO:0000256" key="6">
    <source>
        <dbReference type="ARBA" id="ARBA00023136"/>
    </source>
</evidence>
<dbReference type="SUPFAM" id="SSF48452">
    <property type="entry name" value="TPR-like"/>
    <property type="match status" value="1"/>
</dbReference>
<accession>A0ABT5YLT2</accession>